<evidence type="ECO:0000313" key="2">
    <source>
        <dbReference type="Proteomes" id="UP000183832"/>
    </source>
</evidence>
<protein>
    <submittedName>
        <fullName evidence="1">CLUMA_CG014547, isoform A</fullName>
    </submittedName>
</protein>
<accession>A0A1J1IR63</accession>
<keyword evidence="2" id="KW-1185">Reference proteome</keyword>
<organism evidence="1 2">
    <name type="scientific">Clunio marinus</name>
    <dbReference type="NCBI Taxonomy" id="568069"/>
    <lineage>
        <taxon>Eukaryota</taxon>
        <taxon>Metazoa</taxon>
        <taxon>Ecdysozoa</taxon>
        <taxon>Arthropoda</taxon>
        <taxon>Hexapoda</taxon>
        <taxon>Insecta</taxon>
        <taxon>Pterygota</taxon>
        <taxon>Neoptera</taxon>
        <taxon>Endopterygota</taxon>
        <taxon>Diptera</taxon>
        <taxon>Nematocera</taxon>
        <taxon>Chironomoidea</taxon>
        <taxon>Chironomidae</taxon>
        <taxon>Clunio</taxon>
    </lineage>
</organism>
<reference evidence="1 2" key="1">
    <citation type="submission" date="2015-04" db="EMBL/GenBank/DDBJ databases">
        <authorList>
            <person name="Syromyatnikov M.Y."/>
            <person name="Popov V.N."/>
        </authorList>
    </citation>
    <scope>NUCLEOTIDE SEQUENCE [LARGE SCALE GENOMIC DNA]</scope>
</reference>
<dbReference type="AlphaFoldDB" id="A0A1J1IR63"/>
<evidence type="ECO:0000313" key="1">
    <source>
        <dbReference type="EMBL" id="CRL01582.1"/>
    </source>
</evidence>
<name>A0A1J1IR63_9DIPT</name>
<proteinExistence type="predicted"/>
<sequence length="143" mass="16659">MDGKGVLCSSIKRFSQDCYSPFLCLIRDMPRCEQDVCSNTNNFAEVKAYHHRNKKPLNTIKMLHRLECFHAPQLWENEFLYHNNKEPLNLQQSFLFILVFVFPSGMRISQTTMGQADGLNDNDCKWCCYKPQDCHICVEINGC</sequence>
<dbReference type="Proteomes" id="UP000183832">
    <property type="component" value="Unassembled WGS sequence"/>
</dbReference>
<gene>
    <name evidence="1" type="ORF">CLUMA_CG014547</name>
</gene>
<dbReference type="EMBL" id="CVRI01000055">
    <property type="protein sequence ID" value="CRL01582.1"/>
    <property type="molecule type" value="Genomic_DNA"/>
</dbReference>